<feature type="non-terminal residue" evidence="9">
    <location>
        <position position="1"/>
    </location>
</feature>
<proteinExistence type="inferred from homology"/>
<organism evidence="9 10">
    <name type="scientific">Aromia moschata</name>
    <dbReference type="NCBI Taxonomy" id="1265417"/>
    <lineage>
        <taxon>Eukaryota</taxon>
        <taxon>Metazoa</taxon>
        <taxon>Ecdysozoa</taxon>
        <taxon>Arthropoda</taxon>
        <taxon>Hexapoda</taxon>
        <taxon>Insecta</taxon>
        <taxon>Pterygota</taxon>
        <taxon>Neoptera</taxon>
        <taxon>Endopterygota</taxon>
        <taxon>Coleoptera</taxon>
        <taxon>Polyphaga</taxon>
        <taxon>Cucujiformia</taxon>
        <taxon>Chrysomeloidea</taxon>
        <taxon>Cerambycidae</taxon>
        <taxon>Cerambycinae</taxon>
        <taxon>Callichromatini</taxon>
        <taxon>Aromia</taxon>
    </lineage>
</organism>
<keyword evidence="5" id="KW-0865">Zymogen</keyword>
<reference evidence="9" key="1">
    <citation type="journal article" date="2023" name="Insect Mol. Biol.">
        <title>Genome sequencing provides insights into the evolution of gene families encoding plant cell wall-degrading enzymes in longhorned beetles.</title>
        <authorList>
            <person name="Shin N.R."/>
            <person name="Okamura Y."/>
            <person name="Kirsch R."/>
            <person name="Pauchet Y."/>
        </authorList>
    </citation>
    <scope>NUCLEOTIDE SEQUENCE</scope>
    <source>
        <strain evidence="9">AMC_N1</strain>
    </source>
</reference>
<evidence type="ECO:0000256" key="4">
    <source>
        <dbReference type="ARBA" id="ARBA00022807"/>
    </source>
</evidence>
<gene>
    <name evidence="9" type="ORF">NQ318_019730</name>
</gene>
<dbReference type="FunFam" id="3.90.70.10:FF:000006">
    <property type="entry name" value="Cathepsin S"/>
    <property type="match status" value="1"/>
</dbReference>
<feature type="domain" description="Peptidase C1A papain C-terminal" evidence="7">
    <location>
        <begin position="94"/>
        <end position="301"/>
    </location>
</feature>
<dbReference type="InterPro" id="IPR000169">
    <property type="entry name" value="Pept_cys_AS"/>
</dbReference>
<name>A0AAV8Z5F1_9CUCU</name>
<evidence type="ECO:0000313" key="10">
    <source>
        <dbReference type="Proteomes" id="UP001162162"/>
    </source>
</evidence>
<comment type="caution">
    <text evidence="9">The sequence shown here is derived from an EMBL/GenBank/DDBJ whole genome shotgun (WGS) entry which is preliminary data.</text>
</comment>
<dbReference type="PANTHER" id="PTHR12411">
    <property type="entry name" value="CYSTEINE PROTEASE FAMILY C1-RELATED"/>
    <property type="match status" value="1"/>
</dbReference>
<dbReference type="SMART" id="SM00645">
    <property type="entry name" value="Pept_C1"/>
    <property type="match status" value="1"/>
</dbReference>
<evidence type="ECO:0000256" key="1">
    <source>
        <dbReference type="ARBA" id="ARBA00008455"/>
    </source>
</evidence>
<dbReference type="InterPro" id="IPR013128">
    <property type="entry name" value="Peptidase_C1A"/>
</dbReference>
<dbReference type="InterPro" id="IPR013201">
    <property type="entry name" value="Prot_inhib_I29"/>
</dbReference>
<dbReference type="Pfam" id="PF08246">
    <property type="entry name" value="Inhibitor_I29"/>
    <property type="match status" value="1"/>
</dbReference>
<protein>
    <submittedName>
        <fullName evidence="9">Uncharacterized protein</fullName>
    </submittedName>
</protein>
<accession>A0AAV8Z5F1</accession>
<dbReference type="InterPro" id="IPR000668">
    <property type="entry name" value="Peptidase_C1A_C"/>
</dbReference>
<sequence length="303" mass="33638">CATKKKCFFQEQYGRQYRNLVEERKRFSLFKQALRRVEEHNAKYEAGESTYYKGINQFSDRSVAELSALFNTSRANRPTFKADVIYQKPENVEVADSVNWKDEGVVTEVKDQGQCGSCWAFSVTGALEGQYGIKYGSLVSLSEQDLMDCATDYGTYGCDGGWMDQAYGYVRDYGIESESDYPYEETQGSCRHSSSVLTVKSHVSIPEGDEDSLKSATASAGPISVSIYADTMFDYAGGVFNDACDGDYDHGVLVVGYGTDGSDYWLVKNSWGSAWGESGYMKIARNSNNKCSIASYATYPTIN</sequence>
<dbReference type="Gene3D" id="3.90.70.10">
    <property type="entry name" value="Cysteine proteinases"/>
    <property type="match status" value="1"/>
</dbReference>
<evidence type="ECO:0000256" key="5">
    <source>
        <dbReference type="ARBA" id="ARBA00023145"/>
    </source>
</evidence>
<dbReference type="InterPro" id="IPR025661">
    <property type="entry name" value="Pept_asp_AS"/>
</dbReference>
<dbReference type="PROSITE" id="PS00139">
    <property type="entry name" value="THIOL_PROTEASE_CYS"/>
    <property type="match status" value="1"/>
</dbReference>
<dbReference type="CDD" id="cd02248">
    <property type="entry name" value="Peptidase_C1A"/>
    <property type="match status" value="1"/>
</dbReference>
<keyword evidence="2" id="KW-0645">Protease</keyword>
<keyword evidence="4" id="KW-0788">Thiol protease</keyword>
<feature type="domain" description="Cathepsin propeptide inhibitor" evidence="8">
    <location>
        <begin position="9"/>
        <end position="66"/>
    </location>
</feature>
<dbReference type="GO" id="GO:0006508">
    <property type="term" value="P:proteolysis"/>
    <property type="evidence" value="ECO:0007669"/>
    <property type="project" value="UniProtKB-KW"/>
</dbReference>
<dbReference type="SMART" id="SM00848">
    <property type="entry name" value="Inhibitor_I29"/>
    <property type="match status" value="1"/>
</dbReference>
<dbReference type="GO" id="GO:0008234">
    <property type="term" value="F:cysteine-type peptidase activity"/>
    <property type="evidence" value="ECO:0007669"/>
    <property type="project" value="UniProtKB-KW"/>
</dbReference>
<dbReference type="InterPro" id="IPR039417">
    <property type="entry name" value="Peptidase_C1A_papain-like"/>
</dbReference>
<dbReference type="EMBL" id="JAPWTK010000015">
    <property type="protein sequence ID" value="KAJ8958959.1"/>
    <property type="molecule type" value="Genomic_DNA"/>
</dbReference>
<evidence type="ECO:0000256" key="2">
    <source>
        <dbReference type="ARBA" id="ARBA00022670"/>
    </source>
</evidence>
<dbReference type="PRINTS" id="PR00705">
    <property type="entry name" value="PAPAIN"/>
</dbReference>
<keyword evidence="10" id="KW-1185">Reference proteome</keyword>
<evidence type="ECO:0000256" key="6">
    <source>
        <dbReference type="ARBA" id="ARBA00023157"/>
    </source>
</evidence>
<dbReference type="AlphaFoldDB" id="A0AAV8Z5F1"/>
<evidence type="ECO:0000313" key="9">
    <source>
        <dbReference type="EMBL" id="KAJ8958959.1"/>
    </source>
</evidence>
<keyword evidence="3" id="KW-0378">Hydrolase</keyword>
<dbReference type="PROSITE" id="PS00640">
    <property type="entry name" value="THIOL_PROTEASE_ASN"/>
    <property type="match status" value="1"/>
</dbReference>
<evidence type="ECO:0000259" key="7">
    <source>
        <dbReference type="SMART" id="SM00645"/>
    </source>
</evidence>
<dbReference type="Proteomes" id="UP001162162">
    <property type="component" value="Unassembled WGS sequence"/>
</dbReference>
<keyword evidence="6" id="KW-1015">Disulfide bond</keyword>
<dbReference type="SUPFAM" id="SSF54001">
    <property type="entry name" value="Cysteine proteinases"/>
    <property type="match status" value="1"/>
</dbReference>
<comment type="similarity">
    <text evidence="1">Belongs to the peptidase C1 family.</text>
</comment>
<evidence type="ECO:0000259" key="8">
    <source>
        <dbReference type="SMART" id="SM00848"/>
    </source>
</evidence>
<evidence type="ECO:0000256" key="3">
    <source>
        <dbReference type="ARBA" id="ARBA00022801"/>
    </source>
</evidence>
<dbReference type="Pfam" id="PF00112">
    <property type="entry name" value="Peptidase_C1"/>
    <property type="match status" value="1"/>
</dbReference>
<dbReference type="InterPro" id="IPR038765">
    <property type="entry name" value="Papain-like_cys_pep_sf"/>
</dbReference>